<evidence type="ECO:0000313" key="4">
    <source>
        <dbReference type="Proteomes" id="UP000813461"/>
    </source>
</evidence>
<organism evidence="3 4">
    <name type="scientific">Paraphoma chrysanthemicola</name>
    <dbReference type="NCBI Taxonomy" id="798071"/>
    <lineage>
        <taxon>Eukaryota</taxon>
        <taxon>Fungi</taxon>
        <taxon>Dikarya</taxon>
        <taxon>Ascomycota</taxon>
        <taxon>Pezizomycotina</taxon>
        <taxon>Dothideomycetes</taxon>
        <taxon>Pleosporomycetidae</taxon>
        <taxon>Pleosporales</taxon>
        <taxon>Pleosporineae</taxon>
        <taxon>Phaeosphaeriaceae</taxon>
        <taxon>Paraphoma</taxon>
    </lineage>
</organism>
<name>A0A8K0RDC8_9PLEO</name>
<keyword evidence="4" id="KW-1185">Reference proteome</keyword>
<comment type="caution">
    <text evidence="3">The sequence shown here is derived from an EMBL/GenBank/DDBJ whole genome shotgun (WGS) entry which is preliminary data.</text>
</comment>
<accession>A0A8K0RDC8</accession>
<dbReference type="Proteomes" id="UP000813461">
    <property type="component" value="Unassembled WGS sequence"/>
</dbReference>
<keyword evidence="1" id="KW-1133">Transmembrane helix</keyword>
<evidence type="ECO:0008006" key="5">
    <source>
        <dbReference type="Google" id="ProtNLM"/>
    </source>
</evidence>
<evidence type="ECO:0000256" key="2">
    <source>
        <dbReference type="SAM" id="SignalP"/>
    </source>
</evidence>
<evidence type="ECO:0000313" key="3">
    <source>
        <dbReference type="EMBL" id="KAH7090561.1"/>
    </source>
</evidence>
<keyword evidence="1" id="KW-0472">Membrane</keyword>
<dbReference type="OrthoDB" id="3799930at2759"/>
<proteinExistence type="predicted"/>
<sequence length="223" mass="24419">MKSNIFSVTFAAMSFSDIWAVYGVALPAQESETIELADFTTTPSAASTTVPTLTAVFEKPALASVQPSVKSTSSSLTSVATASSTPHSIPSDTSPHATPLLSNAAILGIGIGSAVLFLITLFFLFGLPYFRRARRGRALQRAIDEVERGIEMRKTGPSEMSASKENMVLESRVEIIMDEDDERERDLVDVVGRWDGWDANGDAEELEEWERGRKGMSLPRREW</sequence>
<dbReference type="AlphaFoldDB" id="A0A8K0RDC8"/>
<feature type="signal peptide" evidence="2">
    <location>
        <begin position="1"/>
        <end position="20"/>
    </location>
</feature>
<keyword evidence="1" id="KW-0812">Transmembrane</keyword>
<protein>
    <recommendedName>
        <fullName evidence="5">Transmembrane protein</fullName>
    </recommendedName>
</protein>
<keyword evidence="2" id="KW-0732">Signal</keyword>
<dbReference type="EMBL" id="JAGMVJ010000005">
    <property type="protein sequence ID" value="KAH7090561.1"/>
    <property type="molecule type" value="Genomic_DNA"/>
</dbReference>
<feature type="transmembrane region" description="Helical" evidence="1">
    <location>
        <begin position="104"/>
        <end position="130"/>
    </location>
</feature>
<reference evidence="3" key="1">
    <citation type="journal article" date="2021" name="Nat. Commun.">
        <title>Genetic determinants of endophytism in the Arabidopsis root mycobiome.</title>
        <authorList>
            <person name="Mesny F."/>
            <person name="Miyauchi S."/>
            <person name="Thiergart T."/>
            <person name="Pickel B."/>
            <person name="Atanasova L."/>
            <person name="Karlsson M."/>
            <person name="Huettel B."/>
            <person name="Barry K.W."/>
            <person name="Haridas S."/>
            <person name="Chen C."/>
            <person name="Bauer D."/>
            <person name="Andreopoulos W."/>
            <person name="Pangilinan J."/>
            <person name="LaButti K."/>
            <person name="Riley R."/>
            <person name="Lipzen A."/>
            <person name="Clum A."/>
            <person name="Drula E."/>
            <person name="Henrissat B."/>
            <person name="Kohler A."/>
            <person name="Grigoriev I.V."/>
            <person name="Martin F.M."/>
            <person name="Hacquard S."/>
        </authorList>
    </citation>
    <scope>NUCLEOTIDE SEQUENCE</scope>
    <source>
        <strain evidence="3">MPI-SDFR-AT-0120</strain>
    </source>
</reference>
<feature type="chain" id="PRO_5035465905" description="Transmembrane protein" evidence="2">
    <location>
        <begin position="21"/>
        <end position="223"/>
    </location>
</feature>
<evidence type="ECO:0000256" key="1">
    <source>
        <dbReference type="SAM" id="Phobius"/>
    </source>
</evidence>
<gene>
    <name evidence="3" type="ORF">FB567DRAFT_626520</name>
</gene>